<protein>
    <submittedName>
        <fullName evidence="1">Uncharacterized protein</fullName>
    </submittedName>
</protein>
<accession>A0A8X6NVS4</accession>
<sequence length="177" mass="20791">MHNAMSIQQGRSNFQSHRLRTLFWHNTTRITGIEVLPRDFHKVRWVLEYLPTRLRQQVTPHEIVYQRFGGVWNIFHNSQAAEVSLRVSEFGWNIFHNSRGNKSLLEIFTRFGGFGISSIILGQQVLPRDCKDSVEFWNIFHNSPGKSLLEDFHKVRWVWNSFHNSRAASLLEIVTDS</sequence>
<evidence type="ECO:0000313" key="2">
    <source>
        <dbReference type="Proteomes" id="UP000887013"/>
    </source>
</evidence>
<name>A0A8X6NVS4_NEPPI</name>
<dbReference type="Proteomes" id="UP000887013">
    <property type="component" value="Unassembled WGS sequence"/>
</dbReference>
<comment type="caution">
    <text evidence="1">The sequence shown here is derived from an EMBL/GenBank/DDBJ whole genome shotgun (WGS) entry which is preliminary data.</text>
</comment>
<dbReference type="AlphaFoldDB" id="A0A8X6NVS4"/>
<evidence type="ECO:0000313" key="1">
    <source>
        <dbReference type="EMBL" id="GFT34341.1"/>
    </source>
</evidence>
<organism evidence="1 2">
    <name type="scientific">Nephila pilipes</name>
    <name type="common">Giant wood spider</name>
    <name type="synonym">Nephila maculata</name>
    <dbReference type="NCBI Taxonomy" id="299642"/>
    <lineage>
        <taxon>Eukaryota</taxon>
        <taxon>Metazoa</taxon>
        <taxon>Ecdysozoa</taxon>
        <taxon>Arthropoda</taxon>
        <taxon>Chelicerata</taxon>
        <taxon>Arachnida</taxon>
        <taxon>Araneae</taxon>
        <taxon>Araneomorphae</taxon>
        <taxon>Entelegynae</taxon>
        <taxon>Araneoidea</taxon>
        <taxon>Nephilidae</taxon>
        <taxon>Nephila</taxon>
    </lineage>
</organism>
<gene>
    <name evidence="1" type="ORF">NPIL_248321</name>
</gene>
<keyword evidence="2" id="KW-1185">Reference proteome</keyword>
<feature type="non-terminal residue" evidence="1">
    <location>
        <position position="1"/>
    </location>
</feature>
<proteinExistence type="predicted"/>
<reference evidence="1" key="1">
    <citation type="submission" date="2020-08" db="EMBL/GenBank/DDBJ databases">
        <title>Multicomponent nature underlies the extraordinary mechanical properties of spider dragline silk.</title>
        <authorList>
            <person name="Kono N."/>
            <person name="Nakamura H."/>
            <person name="Mori M."/>
            <person name="Yoshida Y."/>
            <person name="Ohtoshi R."/>
            <person name="Malay A.D."/>
            <person name="Moran D.A.P."/>
            <person name="Tomita M."/>
            <person name="Numata K."/>
            <person name="Arakawa K."/>
        </authorList>
    </citation>
    <scope>NUCLEOTIDE SEQUENCE</scope>
</reference>
<dbReference type="EMBL" id="BMAW01013492">
    <property type="protein sequence ID" value="GFT34341.1"/>
    <property type="molecule type" value="Genomic_DNA"/>
</dbReference>